<sequence length="101" mass="11993">MKKTYIKFRCSIYEKKLLKKRAERAGISLSEYCRSSAFGNSVIERLTEEQLTHYKILVKYKGNFTRIGNMFKRHNPKLASEVENLAEEIRTHLYNFKSIKK</sequence>
<accession>A0A0F9YNC0</accession>
<organism evidence="1">
    <name type="scientific">marine sediment metagenome</name>
    <dbReference type="NCBI Taxonomy" id="412755"/>
    <lineage>
        <taxon>unclassified sequences</taxon>
        <taxon>metagenomes</taxon>
        <taxon>ecological metagenomes</taxon>
    </lineage>
</organism>
<dbReference type="NCBIfam" id="NF041418">
    <property type="entry name" value="MbpA"/>
    <property type="match status" value="1"/>
</dbReference>
<evidence type="ECO:0000313" key="1">
    <source>
        <dbReference type="EMBL" id="KKO06139.1"/>
    </source>
</evidence>
<reference evidence="1" key="1">
    <citation type="journal article" date="2015" name="Nature">
        <title>Complex archaea that bridge the gap between prokaryotes and eukaryotes.</title>
        <authorList>
            <person name="Spang A."/>
            <person name="Saw J.H."/>
            <person name="Jorgensen S.L."/>
            <person name="Zaremba-Niedzwiedzka K."/>
            <person name="Martijn J."/>
            <person name="Lind A.E."/>
            <person name="van Eijk R."/>
            <person name="Schleper C."/>
            <person name="Guy L."/>
            <person name="Ettema T.J."/>
        </authorList>
    </citation>
    <scope>NUCLEOTIDE SEQUENCE</scope>
</reference>
<dbReference type="InterPro" id="IPR049793">
    <property type="entry name" value="MbpA-like"/>
</dbReference>
<dbReference type="AlphaFoldDB" id="A0A0F9YNC0"/>
<dbReference type="Pfam" id="PF21983">
    <property type="entry name" value="NikA-like"/>
    <property type="match status" value="1"/>
</dbReference>
<proteinExistence type="predicted"/>
<name>A0A0F9YNC0_9ZZZZ</name>
<comment type="caution">
    <text evidence="1">The sequence shown here is derived from an EMBL/GenBank/DDBJ whole genome shotgun (WGS) entry which is preliminary data.</text>
</comment>
<gene>
    <name evidence="1" type="ORF">LCGC14_0071520</name>
</gene>
<dbReference type="InterPro" id="IPR053842">
    <property type="entry name" value="NikA-like"/>
</dbReference>
<protein>
    <submittedName>
        <fullName evidence="1">Uncharacterized protein</fullName>
    </submittedName>
</protein>
<dbReference type="EMBL" id="LAZR01000017">
    <property type="protein sequence ID" value="KKO06139.1"/>
    <property type="molecule type" value="Genomic_DNA"/>
</dbReference>